<organism evidence="2 3">
    <name type="scientific">Candidatus Avichristensenella intestinipullorum</name>
    <dbReference type="NCBI Taxonomy" id="2840693"/>
    <lineage>
        <taxon>Bacteria</taxon>
        <taxon>Bacillati</taxon>
        <taxon>Bacillota</taxon>
        <taxon>Clostridia</taxon>
        <taxon>Candidatus Avichristensenella</taxon>
    </lineage>
</organism>
<evidence type="ECO:0000313" key="3">
    <source>
        <dbReference type="Proteomes" id="UP000886819"/>
    </source>
</evidence>
<feature type="chain" id="PRO_5039413790" description="DUF1795 domain-containing protein" evidence="1">
    <location>
        <begin position="42"/>
        <end position="243"/>
    </location>
</feature>
<accession>A0A9D0YX71</accession>
<dbReference type="EMBL" id="DVFI01000101">
    <property type="protein sequence ID" value="HIQ63384.1"/>
    <property type="molecule type" value="Genomic_DNA"/>
</dbReference>
<comment type="caution">
    <text evidence="2">The sequence shown here is derived from an EMBL/GenBank/DDBJ whole genome shotgun (WGS) entry which is preliminary data.</text>
</comment>
<reference evidence="2" key="2">
    <citation type="journal article" date="2021" name="PeerJ">
        <title>Extensive microbial diversity within the chicken gut microbiome revealed by metagenomics and culture.</title>
        <authorList>
            <person name="Gilroy R."/>
            <person name="Ravi A."/>
            <person name="Getino M."/>
            <person name="Pursley I."/>
            <person name="Horton D.L."/>
            <person name="Alikhan N.F."/>
            <person name="Baker D."/>
            <person name="Gharbi K."/>
            <person name="Hall N."/>
            <person name="Watson M."/>
            <person name="Adriaenssens E.M."/>
            <person name="Foster-Nyarko E."/>
            <person name="Jarju S."/>
            <person name="Secka A."/>
            <person name="Antonio M."/>
            <person name="Oren A."/>
            <person name="Chaudhuri R.R."/>
            <person name="La Ragione R."/>
            <person name="Hildebrand F."/>
            <person name="Pallen M.J."/>
        </authorList>
    </citation>
    <scope>NUCLEOTIDE SEQUENCE</scope>
    <source>
        <strain evidence="2">ChiHile30-977</strain>
    </source>
</reference>
<reference evidence="2" key="1">
    <citation type="submission" date="2020-10" db="EMBL/GenBank/DDBJ databases">
        <authorList>
            <person name="Gilroy R."/>
        </authorList>
    </citation>
    <scope>NUCLEOTIDE SEQUENCE</scope>
    <source>
        <strain evidence="2">ChiHile30-977</strain>
    </source>
</reference>
<keyword evidence="1" id="KW-0732">Signal</keyword>
<dbReference type="AlphaFoldDB" id="A0A9D0YX71"/>
<evidence type="ECO:0000313" key="2">
    <source>
        <dbReference type="EMBL" id="HIQ63384.1"/>
    </source>
</evidence>
<protein>
    <recommendedName>
        <fullName evidence="4">DUF1795 domain-containing protein</fullName>
    </recommendedName>
</protein>
<proteinExistence type="predicted"/>
<evidence type="ECO:0008006" key="4">
    <source>
        <dbReference type="Google" id="ProtNLM"/>
    </source>
</evidence>
<evidence type="ECO:0000256" key="1">
    <source>
        <dbReference type="SAM" id="SignalP"/>
    </source>
</evidence>
<feature type="signal peptide" evidence="1">
    <location>
        <begin position="1"/>
        <end position="41"/>
    </location>
</feature>
<sequence length="243" mass="27286">MRLRCLKNSSPASCLTRSWGRAKRLTAALLAALALAAPAFAQEEKKAGEDGALEEIEKIIVYGDLQQITQSIWELLEISPEDDPVCQDGWYLHPKGFAFQIPDGMTLLENYRGTTVMLVDKADEDAVFSTSISVVMAGEDKELDKLTREKVEAAYGAEFDDFSLVYCRRKPMFGQEEVVNICFLAGQSPRLLFEQRMLNHGGHSFVVTMTAEYDNRKLPEAWAQYDAFCGSLSFFTQETEEEP</sequence>
<gene>
    <name evidence="2" type="ORF">IAA66_07325</name>
</gene>
<name>A0A9D0YX71_9FIRM</name>
<dbReference type="Proteomes" id="UP000886819">
    <property type="component" value="Unassembled WGS sequence"/>
</dbReference>